<reference evidence="1 2" key="1">
    <citation type="journal article" date="2013" name="Mar. Genomics">
        <title>Expression of sulfatases in Rhodopirellula baltica and the diversity of sulfatases in the genus Rhodopirellula.</title>
        <authorList>
            <person name="Wegner C.E."/>
            <person name="Richter-Heitmann T."/>
            <person name="Klindworth A."/>
            <person name="Klockow C."/>
            <person name="Richter M."/>
            <person name="Achstetter T."/>
            <person name="Glockner F.O."/>
            <person name="Harder J."/>
        </authorList>
    </citation>
    <scope>NUCLEOTIDE SEQUENCE [LARGE SCALE GENOMIC DNA]</scope>
    <source>
        <strain evidence="1 2">SWK14</strain>
    </source>
</reference>
<evidence type="ECO:0008006" key="3">
    <source>
        <dbReference type="Google" id="ProtNLM"/>
    </source>
</evidence>
<gene>
    <name evidence="1" type="ORF">RBSWK_02831</name>
</gene>
<protein>
    <recommendedName>
        <fullName evidence="3">DUF2004 domain-containing protein</fullName>
    </recommendedName>
</protein>
<name>L7CHA6_RHOBT</name>
<sequence>MTASPDEIERRRNAAIDAIRRVHGTADDEHGATLFVSHHLDEIGDDYWIKHCGAARPDATQVLDVLVLQSHWSEDDDDGIDTFDFTLPDDATNYIISVEFDENGNVSGVSMES</sequence>
<dbReference type="EMBL" id="AMWG01000070">
    <property type="protein sequence ID" value="ELP33240.1"/>
    <property type="molecule type" value="Genomic_DNA"/>
</dbReference>
<evidence type="ECO:0000313" key="1">
    <source>
        <dbReference type="EMBL" id="ELP33240.1"/>
    </source>
</evidence>
<dbReference type="AlphaFoldDB" id="L7CHA6"/>
<organism evidence="1 2">
    <name type="scientific">Rhodopirellula baltica SWK14</name>
    <dbReference type="NCBI Taxonomy" id="993516"/>
    <lineage>
        <taxon>Bacteria</taxon>
        <taxon>Pseudomonadati</taxon>
        <taxon>Planctomycetota</taxon>
        <taxon>Planctomycetia</taxon>
        <taxon>Pirellulales</taxon>
        <taxon>Pirellulaceae</taxon>
        <taxon>Rhodopirellula</taxon>
    </lineage>
</organism>
<evidence type="ECO:0000313" key="2">
    <source>
        <dbReference type="Proteomes" id="UP000010959"/>
    </source>
</evidence>
<accession>L7CHA6</accession>
<dbReference type="Proteomes" id="UP000010959">
    <property type="component" value="Unassembled WGS sequence"/>
</dbReference>
<proteinExistence type="predicted"/>
<dbReference type="PATRIC" id="fig|993516.3.peg.3011"/>
<dbReference type="RefSeq" id="WP_007337800.1">
    <property type="nucleotide sequence ID" value="NZ_AMWG01000070.1"/>
</dbReference>
<comment type="caution">
    <text evidence="1">The sequence shown here is derived from an EMBL/GenBank/DDBJ whole genome shotgun (WGS) entry which is preliminary data.</text>
</comment>